<comment type="cofactor">
    <cofactor evidence="1">
        <name>Mg(2+)</name>
        <dbReference type="ChEBI" id="CHEBI:18420"/>
    </cofactor>
</comment>
<accession>A0ABT5YR75</accession>
<reference evidence="12 13" key="1">
    <citation type="submission" date="2023-03" db="EMBL/GenBank/DDBJ databases">
        <title>Fodinicurvata sp. CAU 1616 isolated from sea sendiment.</title>
        <authorList>
            <person name="Kim W."/>
        </authorList>
    </citation>
    <scope>NUCLEOTIDE SEQUENCE [LARGE SCALE GENOMIC DNA]</scope>
    <source>
        <strain evidence="12 13">CAU 1616</strain>
    </source>
</reference>
<keyword evidence="3 10" id="KW-0132">Cell division</keyword>
<dbReference type="RefSeq" id="WP_275824315.1">
    <property type="nucleotide sequence ID" value="NZ_JARHUD010000017.1"/>
</dbReference>
<dbReference type="PROSITE" id="PS51706">
    <property type="entry name" value="G_ENGB"/>
    <property type="match status" value="1"/>
</dbReference>
<evidence type="ECO:0000259" key="11">
    <source>
        <dbReference type="PROSITE" id="PS51706"/>
    </source>
</evidence>
<dbReference type="InterPro" id="IPR019987">
    <property type="entry name" value="GTP-bd_ribosome_bio_YsxC"/>
</dbReference>
<keyword evidence="5 10" id="KW-0547">Nucleotide-binding</keyword>
<dbReference type="InterPro" id="IPR027417">
    <property type="entry name" value="P-loop_NTPase"/>
</dbReference>
<evidence type="ECO:0000313" key="12">
    <source>
        <dbReference type="EMBL" id="MDF2097487.1"/>
    </source>
</evidence>
<evidence type="ECO:0000256" key="9">
    <source>
        <dbReference type="ARBA" id="ARBA00023306"/>
    </source>
</evidence>
<dbReference type="Pfam" id="PF01926">
    <property type="entry name" value="MMR_HSR1"/>
    <property type="match status" value="1"/>
</dbReference>
<dbReference type="PANTHER" id="PTHR11649">
    <property type="entry name" value="MSS1/TRME-RELATED GTP-BINDING PROTEIN"/>
    <property type="match status" value="1"/>
</dbReference>
<evidence type="ECO:0000256" key="8">
    <source>
        <dbReference type="ARBA" id="ARBA00023210"/>
    </source>
</evidence>
<evidence type="ECO:0000256" key="1">
    <source>
        <dbReference type="ARBA" id="ARBA00001946"/>
    </source>
</evidence>
<keyword evidence="8 10" id="KW-0717">Septation</keyword>
<evidence type="ECO:0000256" key="5">
    <source>
        <dbReference type="ARBA" id="ARBA00022741"/>
    </source>
</evidence>
<evidence type="ECO:0000256" key="10">
    <source>
        <dbReference type="HAMAP-Rule" id="MF_00321"/>
    </source>
</evidence>
<dbReference type="CDD" id="cd01876">
    <property type="entry name" value="YihA_EngB"/>
    <property type="match status" value="1"/>
</dbReference>
<dbReference type="Gene3D" id="3.40.50.300">
    <property type="entry name" value="P-loop containing nucleotide triphosphate hydrolases"/>
    <property type="match status" value="1"/>
</dbReference>
<keyword evidence="9 10" id="KW-0131">Cell cycle</keyword>
<evidence type="ECO:0000256" key="3">
    <source>
        <dbReference type="ARBA" id="ARBA00022618"/>
    </source>
</evidence>
<gene>
    <name evidence="12" type="primary">yihA</name>
    <name evidence="10" type="synonym">engB</name>
    <name evidence="12" type="ORF">P2G67_16045</name>
</gene>
<dbReference type="SUPFAM" id="SSF52540">
    <property type="entry name" value="P-loop containing nucleoside triphosphate hydrolases"/>
    <property type="match status" value="1"/>
</dbReference>
<keyword evidence="6" id="KW-0460">Magnesium</keyword>
<evidence type="ECO:0000256" key="7">
    <source>
        <dbReference type="ARBA" id="ARBA00023134"/>
    </source>
</evidence>
<evidence type="ECO:0000256" key="2">
    <source>
        <dbReference type="ARBA" id="ARBA00009638"/>
    </source>
</evidence>
<comment type="caution">
    <text evidence="12">The sequence shown here is derived from an EMBL/GenBank/DDBJ whole genome shotgun (WGS) entry which is preliminary data.</text>
</comment>
<dbReference type="InterPro" id="IPR030393">
    <property type="entry name" value="G_ENGB_dom"/>
</dbReference>
<comment type="function">
    <text evidence="10">Necessary for normal cell division and for the maintenance of normal septation.</text>
</comment>
<keyword evidence="7 10" id="KW-0342">GTP-binding</keyword>
<dbReference type="NCBIfam" id="TIGR03598">
    <property type="entry name" value="GTPase_YsxC"/>
    <property type="match status" value="1"/>
</dbReference>
<comment type="similarity">
    <text evidence="2 10">Belongs to the TRAFAC class TrmE-Era-EngA-EngB-Septin-like GTPase superfamily. EngB GTPase family.</text>
</comment>
<feature type="domain" description="EngB-type G" evidence="11">
    <location>
        <begin position="46"/>
        <end position="221"/>
    </location>
</feature>
<keyword evidence="13" id="KW-1185">Reference proteome</keyword>
<evidence type="ECO:0000256" key="6">
    <source>
        <dbReference type="ARBA" id="ARBA00022842"/>
    </source>
</evidence>
<evidence type="ECO:0000256" key="4">
    <source>
        <dbReference type="ARBA" id="ARBA00022723"/>
    </source>
</evidence>
<sequence>MSSKAPETLTDEQNEQARREAGRLLFAQEARFLLAAVGADQVPASDLPEVAFAGRSNVGKSSLVNALTGRRTLARTSNTPGRTQQLIFFDLGGRLMLVDLPGYGYAKAPKGDVERWTRLTRDYLKGRPQLRRILLLIDSRHGLKDVDRAVMRELDAAAVSYQLVLTKSDKLKAGALNARLQETAAELAKHVAAHPEIAVTSSEKSEGIEELRAALADLAALG</sequence>
<dbReference type="InterPro" id="IPR006073">
    <property type="entry name" value="GTP-bd"/>
</dbReference>
<name>A0ABT5YR75_9PROT</name>
<dbReference type="Proteomes" id="UP001215503">
    <property type="component" value="Unassembled WGS sequence"/>
</dbReference>
<evidence type="ECO:0000313" key="13">
    <source>
        <dbReference type="Proteomes" id="UP001215503"/>
    </source>
</evidence>
<dbReference type="EMBL" id="JARHUD010000017">
    <property type="protein sequence ID" value="MDF2097487.1"/>
    <property type="molecule type" value="Genomic_DNA"/>
</dbReference>
<protein>
    <recommendedName>
        <fullName evidence="10">Probable GTP-binding protein EngB</fullName>
    </recommendedName>
</protein>
<keyword evidence="4" id="KW-0479">Metal-binding</keyword>
<proteinExistence type="inferred from homology"/>
<organism evidence="12 13">
    <name type="scientific">Aquibaculum arenosum</name>
    <dbReference type="NCBI Taxonomy" id="3032591"/>
    <lineage>
        <taxon>Bacteria</taxon>
        <taxon>Pseudomonadati</taxon>
        <taxon>Pseudomonadota</taxon>
        <taxon>Alphaproteobacteria</taxon>
        <taxon>Rhodospirillales</taxon>
        <taxon>Rhodovibrionaceae</taxon>
        <taxon>Aquibaculum</taxon>
    </lineage>
</organism>
<dbReference type="PANTHER" id="PTHR11649:SF13">
    <property type="entry name" value="ENGB-TYPE G DOMAIN-CONTAINING PROTEIN"/>
    <property type="match status" value="1"/>
</dbReference>
<dbReference type="HAMAP" id="MF_00321">
    <property type="entry name" value="GTPase_EngB"/>
    <property type="match status" value="1"/>
</dbReference>